<dbReference type="Pfam" id="PF00588">
    <property type="entry name" value="SpoU_methylase"/>
    <property type="match status" value="1"/>
</dbReference>
<evidence type="ECO:0000313" key="5">
    <source>
        <dbReference type="EMBL" id="AZI59393.1"/>
    </source>
</evidence>
<dbReference type="SMART" id="SM00967">
    <property type="entry name" value="SpoU_sub_bind"/>
    <property type="match status" value="1"/>
</dbReference>
<keyword evidence="3 5" id="KW-0808">Transferase</keyword>
<sequence>MHEGPDLEADDVVDGALGERSPRIAAAHRLLRRSRRTEAGEFLAEGAQAVGEAIAYARNNPGIVHELYMTSDAATKHVDLVRAAFAAGIEVTVVTTRAASFLSDTQAPQGLFIRSKAIDVSLAQAVSSGVKLVAVLVDANDPGNAGTVVRLADASGADAVIFAGDSVDFYNPKAVRASAGSIFHLPIVRAGDPLELMAELSAAGLSVLATTGGAEVDLDQARNDGLLDLPTAWIFGSEAHGLPESVIEAADEAVKVPIHGKAESLNLATAAALCLYASASTQRHQG</sequence>
<dbReference type="GO" id="GO:0005737">
    <property type="term" value="C:cytoplasm"/>
    <property type="evidence" value="ECO:0007669"/>
    <property type="project" value="UniProtKB-ARBA"/>
</dbReference>
<reference evidence="5 6" key="1">
    <citation type="submission" date="2018-11" db="EMBL/GenBank/DDBJ databases">
        <authorList>
            <person name="Da X."/>
        </authorList>
    </citation>
    <scope>NUCLEOTIDE SEQUENCE [LARGE SCALE GENOMIC DNA]</scope>
    <source>
        <strain evidence="5 6">S14-144</strain>
    </source>
</reference>
<dbReference type="Pfam" id="PF22435">
    <property type="entry name" value="MRM3-like_sub_bind"/>
    <property type="match status" value="1"/>
</dbReference>
<reference evidence="5 6" key="2">
    <citation type="submission" date="2018-12" db="EMBL/GenBank/DDBJ databases">
        <title>Nakamurella antarcticus sp. nov., isolated from Antarctica South Shetland Islands soil.</title>
        <authorList>
            <person name="Peng F."/>
        </authorList>
    </citation>
    <scope>NUCLEOTIDE SEQUENCE [LARGE SCALE GENOMIC DNA]</scope>
    <source>
        <strain evidence="5 6">S14-144</strain>
    </source>
</reference>
<dbReference type="KEGG" id="nak:EH165_04695"/>
<dbReference type="CDD" id="cd18095">
    <property type="entry name" value="SpoU-like_rRNA-MTase"/>
    <property type="match status" value="1"/>
</dbReference>
<dbReference type="GO" id="GO:0006396">
    <property type="term" value="P:RNA processing"/>
    <property type="evidence" value="ECO:0007669"/>
    <property type="project" value="InterPro"/>
</dbReference>
<accession>A0A3G8ZQ40</accession>
<dbReference type="RefSeq" id="WP_124800297.1">
    <property type="nucleotide sequence ID" value="NZ_CP034170.1"/>
</dbReference>
<dbReference type="Gene3D" id="3.30.1330.30">
    <property type="match status" value="1"/>
</dbReference>
<dbReference type="PANTHER" id="PTHR43191:SF2">
    <property type="entry name" value="RRNA METHYLTRANSFERASE 3, MITOCHONDRIAL"/>
    <property type="match status" value="1"/>
</dbReference>
<name>A0A3G8ZQ40_9ACTN</name>
<evidence type="ECO:0000313" key="6">
    <source>
        <dbReference type="Proteomes" id="UP000268084"/>
    </source>
</evidence>
<dbReference type="GO" id="GO:0003723">
    <property type="term" value="F:RNA binding"/>
    <property type="evidence" value="ECO:0007669"/>
    <property type="project" value="InterPro"/>
</dbReference>
<dbReference type="InterPro" id="IPR029028">
    <property type="entry name" value="Alpha/beta_knot_MTases"/>
</dbReference>
<dbReference type="OrthoDB" id="9794400at2"/>
<dbReference type="AlphaFoldDB" id="A0A3G8ZQ40"/>
<evidence type="ECO:0000256" key="3">
    <source>
        <dbReference type="ARBA" id="ARBA00022679"/>
    </source>
</evidence>
<dbReference type="Gene3D" id="3.40.1280.10">
    <property type="match status" value="1"/>
</dbReference>
<dbReference type="GO" id="GO:0032259">
    <property type="term" value="P:methylation"/>
    <property type="evidence" value="ECO:0007669"/>
    <property type="project" value="UniProtKB-KW"/>
</dbReference>
<dbReference type="InterPro" id="IPR029064">
    <property type="entry name" value="Ribosomal_eL30-like_sf"/>
</dbReference>
<dbReference type="Proteomes" id="UP000268084">
    <property type="component" value="Chromosome"/>
</dbReference>
<evidence type="ECO:0000256" key="1">
    <source>
        <dbReference type="ARBA" id="ARBA00007228"/>
    </source>
</evidence>
<dbReference type="InterPro" id="IPR001537">
    <property type="entry name" value="SpoU_MeTrfase"/>
</dbReference>
<dbReference type="PANTHER" id="PTHR43191">
    <property type="entry name" value="RRNA METHYLTRANSFERASE 3"/>
    <property type="match status" value="1"/>
</dbReference>
<dbReference type="GO" id="GO:0008173">
    <property type="term" value="F:RNA methyltransferase activity"/>
    <property type="evidence" value="ECO:0007669"/>
    <property type="project" value="InterPro"/>
</dbReference>
<dbReference type="SUPFAM" id="SSF55315">
    <property type="entry name" value="L30e-like"/>
    <property type="match status" value="1"/>
</dbReference>
<dbReference type="InterPro" id="IPR013123">
    <property type="entry name" value="SpoU_subst-bd"/>
</dbReference>
<evidence type="ECO:0000256" key="2">
    <source>
        <dbReference type="ARBA" id="ARBA00022603"/>
    </source>
</evidence>
<comment type="similarity">
    <text evidence="1">Belongs to the class IV-like SAM-binding methyltransferase superfamily. RNA methyltransferase TrmH family.</text>
</comment>
<dbReference type="InterPro" id="IPR029026">
    <property type="entry name" value="tRNA_m1G_MTases_N"/>
</dbReference>
<organism evidence="5 6">
    <name type="scientific">Nakamurella antarctica</name>
    <dbReference type="NCBI Taxonomy" id="1902245"/>
    <lineage>
        <taxon>Bacteria</taxon>
        <taxon>Bacillati</taxon>
        <taxon>Actinomycetota</taxon>
        <taxon>Actinomycetes</taxon>
        <taxon>Nakamurellales</taxon>
        <taxon>Nakamurellaceae</taxon>
        <taxon>Nakamurella</taxon>
    </lineage>
</organism>
<proteinExistence type="inferred from homology"/>
<dbReference type="InterPro" id="IPR053888">
    <property type="entry name" value="MRM3-like_sub_bind"/>
</dbReference>
<dbReference type="InterPro" id="IPR051259">
    <property type="entry name" value="rRNA_Methyltransferase"/>
</dbReference>
<protein>
    <submittedName>
        <fullName evidence="5">RNA methyltransferase</fullName>
    </submittedName>
</protein>
<gene>
    <name evidence="5" type="ORF">EH165_04695</name>
</gene>
<feature type="domain" description="RNA 2-O ribose methyltransferase substrate binding" evidence="4">
    <location>
        <begin position="43"/>
        <end position="121"/>
    </location>
</feature>
<keyword evidence="2 5" id="KW-0489">Methyltransferase</keyword>
<dbReference type="SUPFAM" id="SSF75217">
    <property type="entry name" value="alpha/beta knot"/>
    <property type="match status" value="1"/>
</dbReference>
<keyword evidence="6" id="KW-1185">Reference proteome</keyword>
<dbReference type="EMBL" id="CP034170">
    <property type="protein sequence ID" value="AZI59393.1"/>
    <property type="molecule type" value="Genomic_DNA"/>
</dbReference>
<evidence type="ECO:0000259" key="4">
    <source>
        <dbReference type="SMART" id="SM00967"/>
    </source>
</evidence>